<feature type="transmembrane region" description="Helical" evidence="1">
    <location>
        <begin position="12"/>
        <end position="32"/>
    </location>
</feature>
<reference evidence="3" key="1">
    <citation type="journal article" date="2019" name="Int. J. Syst. Evol. Microbiol.">
        <title>The Global Catalogue of Microorganisms (GCM) 10K type strain sequencing project: providing services to taxonomists for standard genome sequencing and annotation.</title>
        <authorList>
            <consortium name="The Broad Institute Genomics Platform"/>
            <consortium name="The Broad Institute Genome Sequencing Center for Infectious Disease"/>
            <person name="Wu L."/>
            <person name="Ma J."/>
        </authorList>
    </citation>
    <scope>NUCLEOTIDE SEQUENCE [LARGE SCALE GENOMIC DNA]</scope>
    <source>
        <strain evidence="3">CGMCC 1.7064</strain>
    </source>
</reference>
<dbReference type="RefSeq" id="WP_188805756.1">
    <property type="nucleotide sequence ID" value="NZ_BAAAOU010000005.1"/>
</dbReference>
<keyword evidence="1" id="KW-1003">Cell membrane</keyword>
<gene>
    <name evidence="2" type="ORF">GCM10010977_17290</name>
</gene>
<keyword evidence="3" id="KW-1185">Reference proteome</keyword>
<comment type="similarity">
    <text evidence="1">Belongs to the SURF1 family.</text>
</comment>
<feature type="transmembrane region" description="Helical" evidence="1">
    <location>
        <begin position="228"/>
        <end position="249"/>
    </location>
</feature>
<proteinExistence type="inferred from homology"/>
<dbReference type="Pfam" id="PF02104">
    <property type="entry name" value="SURF1"/>
    <property type="match status" value="1"/>
</dbReference>
<dbReference type="PROSITE" id="PS50895">
    <property type="entry name" value="SURF1"/>
    <property type="match status" value="1"/>
</dbReference>
<comment type="caution">
    <text evidence="2">The sequence shown here is derived from an EMBL/GenBank/DDBJ whole genome shotgun (WGS) entry which is preliminary data.</text>
</comment>
<keyword evidence="1" id="KW-0812">Transmembrane</keyword>
<dbReference type="EMBL" id="BMLQ01000004">
    <property type="protein sequence ID" value="GGO45177.1"/>
    <property type="molecule type" value="Genomic_DNA"/>
</dbReference>
<keyword evidence="1" id="KW-0472">Membrane</keyword>
<evidence type="ECO:0000313" key="3">
    <source>
        <dbReference type="Proteomes" id="UP000642509"/>
    </source>
</evidence>
<accession>A0ABQ2M0K6</accession>
<evidence type="ECO:0000313" key="2">
    <source>
        <dbReference type="EMBL" id="GGO45177.1"/>
    </source>
</evidence>
<protein>
    <recommendedName>
        <fullName evidence="1">SURF1-like protein</fullName>
    </recommendedName>
</protein>
<comment type="subcellular location">
    <subcellularLocation>
        <location evidence="1">Cell membrane</location>
        <topology evidence="1">Multi-pass membrane protein</topology>
    </subcellularLocation>
</comment>
<dbReference type="Proteomes" id="UP000642509">
    <property type="component" value="Unassembled WGS sequence"/>
</dbReference>
<organism evidence="2 3">
    <name type="scientific">Citricoccus zhacaiensis</name>
    <dbReference type="NCBI Taxonomy" id="489142"/>
    <lineage>
        <taxon>Bacteria</taxon>
        <taxon>Bacillati</taxon>
        <taxon>Actinomycetota</taxon>
        <taxon>Actinomycetes</taxon>
        <taxon>Micrococcales</taxon>
        <taxon>Micrococcaceae</taxon>
        <taxon>Citricoccus</taxon>
    </lineage>
</organism>
<name>A0ABQ2M0K6_9MICC</name>
<keyword evidence="1" id="KW-1133">Transmembrane helix</keyword>
<evidence type="ECO:0000256" key="1">
    <source>
        <dbReference type="RuleBase" id="RU363076"/>
    </source>
</evidence>
<dbReference type="InterPro" id="IPR002994">
    <property type="entry name" value="Surf1/Shy1"/>
</dbReference>
<sequence length="319" mass="35178">MLKTALKPQWIAGLVLALVVSAVFVLLGKWQMDNSASAPPPLTQTETPVELTEHFAPEKPMYGTEADQVVTMTGSFVQDTDVFIHPRLHGGQDGAEGYWVVSAFQVDGAPNGEVMPVVRGWTDSTAETDPVPQGDLHITGRLLPAEGPSPEGIQHTADGTVLANLASSELINLWDMRSYAGYVAAFDVVATGGPGAAASGQEVGAKAEGGELEPVIVGPQPQETTYNWMNIFYAIEWVVFAGFAIFLWWRFLRDDYLRSQDEDELDRQWAEEWKAAELERRRTEARETKRKAIEEYEQYYGASTAPISAQQTQQTQENQ</sequence>